<dbReference type="AlphaFoldDB" id="A0A0E9TUY0"/>
<protein>
    <submittedName>
        <fullName evidence="1">Uncharacterized protein</fullName>
    </submittedName>
</protein>
<accession>A0A0E9TUY0</accession>
<sequence>MSIINVCMIDRSDVTMICNNMMLNFGL</sequence>
<name>A0A0E9TUY0_ANGAN</name>
<reference evidence="1" key="1">
    <citation type="submission" date="2014-11" db="EMBL/GenBank/DDBJ databases">
        <authorList>
            <person name="Amaro Gonzalez C."/>
        </authorList>
    </citation>
    <scope>NUCLEOTIDE SEQUENCE</scope>
</reference>
<organism evidence="1">
    <name type="scientific">Anguilla anguilla</name>
    <name type="common">European freshwater eel</name>
    <name type="synonym">Muraena anguilla</name>
    <dbReference type="NCBI Taxonomy" id="7936"/>
    <lineage>
        <taxon>Eukaryota</taxon>
        <taxon>Metazoa</taxon>
        <taxon>Chordata</taxon>
        <taxon>Craniata</taxon>
        <taxon>Vertebrata</taxon>
        <taxon>Euteleostomi</taxon>
        <taxon>Actinopterygii</taxon>
        <taxon>Neopterygii</taxon>
        <taxon>Teleostei</taxon>
        <taxon>Anguilliformes</taxon>
        <taxon>Anguillidae</taxon>
        <taxon>Anguilla</taxon>
    </lineage>
</organism>
<evidence type="ECO:0000313" key="1">
    <source>
        <dbReference type="EMBL" id="JAH56538.1"/>
    </source>
</evidence>
<proteinExistence type="predicted"/>
<dbReference type="EMBL" id="GBXM01052039">
    <property type="protein sequence ID" value="JAH56538.1"/>
    <property type="molecule type" value="Transcribed_RNA"/>
</dbReference>
<reference evidence="1" key="2">
    <citation type="journal article" date="2015" name="Fish Shellfish Immunol.">
        <title>Early steps in the European eel (Anguilla anguilla)-Vibrio vulnificus interaction in the gills: Role of the RtxA13 toxin.</title>
        <authorList>
            <person name="Callol A."/>
            <person name="Pajuelo D."/>
            <person name="Ebbesson L."/>
            <person name="Teles M."/>
            <person name="MacKenzie S."/>
            <person name="Amaro C."/>
        </authorList>
    </citation>
    <scope>NUCLEOTIDE SEQUENCE</scope>
</reference>